<evidence type="ECO:0000259" key="1">
    <source>
        <dbReference type="Pfam" id="PF00651"/>
    </source>
</evidence>
<proteinExistence type="predicted"/>
<dbReference type="InterPro" id="IPR056656">
    <property type="entry name" value="DUF7754"/>
</dbReference>
<evidence type="ECO:0000259" key="2">
    <source>
        <dbReference type="Pfam" id="PF24937"/>
    </source>
</evidence>
<reference evidence="5" key="1">
    <citation type="submission" date="2017-02" db="UniProtKB">
        <authorList>
            <consortium name="WormBaseParasite"/>
        </authorList>
    </citation>
    <scope>IDENTIFICATION</scope>
</reference>
<keyword evidence="4" id="KW-1185">Reference proteome</keyword>
<dbReference type="WBParaSite" id="PTRK_0001207500.1">
    <property type="protein sequence ID" value="PTRK_0001207500.1"/>
    <property type="gene ID" value="PTRK_0001207500"/>
</dbReference>
<evidence type="ECO:0000313" key="5">
    <source>
        <dbReference type="WBParaSite" id="PTRK_0001207500.1"/>
    </source>
</evidence>
<evidence type="ECO:0000313" key="4">
    <source>
        <dbReference type="Proteomes" id="UP000038045"/>
    </source>
</evidence>
<dbReference type="InterPro" id="IPR000210">
    <property type="entry name" value="BTB/POZ_dom"/>
</dbReference>
<feature type="domain" description="BTB" evidence="1">
    <location>
        <begin position="171"/>
        <end position="263"/>
    </location>
</feature>
<dbReference type="InterPro" id="IPR011333">
    <property type="entry name" value="SKP1/BTB/POZ_sf"/>
</dbReference>
<dbReference type="Proteomes" id="UP000038045">
    <property type="component" value="Unplaced"/>
</dbReference>
<name>A0A0N4ZU10_PARTI</name>
<evidence type="ECO:0000259" key="3">
    <source>
        <dbReference type="Pfam" id="PF24939"/>
    </source>
</evidence>
<feature type="domain" description="DUF7756" evidence="3">
    <location>
        <begin position="39"/>
        <end position="161"/>
    </location>
</feature>
<accession>A0A0N4ZU10</accession>
<organism evidence="4 5">
    <name type="scientific">Parastrongyloides trichosuri</name>
    <name type="common">Possum-specific nematode worm</name>
    <dbReference type="NCBI Taxonomy" id="131310"/>
    <lineage>
        <taxon>Eukaryota</taxon>
        <taxon>Metazoa</taxon>
        <taxon>Ecdysozoa</taxon>
        <taxon>Nematoda</taxon>
        <taxon>Chromadorea</taxon>
        <taxon>Rhabditida</taxon>
        <taxon>Tylenchina</taxon>
        <taxon>Panagrolaimomorpha</taxon>
        <taxon>Strongyloidoidea</taxon>
        <taxon>Strongyloididae</taxon>
        <taxon>Parastrongyloides</taxon>
    </lineage>
</organism>
<protein>
    <submittedName>
        <fullName evidence="5">BTB domain-containing protein</fullName>
    </submittedName>
</protein>
<dbReference type="Pfam" id="PF00651">
    <property type="entry name" value="BTB"/>
    <property type="match status" value="1"/>
</dbReference>
<feature type="domain" description="DUF7754" evidence="2">
    <location>
        <begin position="266"/>
        <end position="327"/>
    </location>
</feature>
<dbReference type="Pfam" id="PF24937">
    <property type="entry name" value="DUF7754"/>
    <property type="match status" value="1"/>
</dbReference>
<dbReference type="AlphaFoldDB" id="A0A0N4ZU10"/>
<dbReference type="Gene3D" id="3.30.710.10">
    <property type="entry name" value="Potassium Channel Kv1.1, Chain A"/>
    <property type="match status" value="1"/>
</dbReference>
<dbReference type="Pfam" id="PF24939">
    <property type="entry name" value="DUF7756"/>
    <property type="match status" value="1"/>
</dbReference>
<sequence length="345" mass="39574">MEIEGFNMIQELNEVRINEINKFSNINALKHISSLNDSLLRKIKFQIKNDNILISKMFTEAVGNKIIINCCDGTFFFKESEEKSGKKILELSAETNSGNKEIVFKVLIKLKTFNSNGSIYKNYACMTHIGTRCLPFPLIFGNELQMSKTFMIDVEVLHKEIEILPSFSTGDLKLKFDNGAILSVYKCFMAKISPIFKEALEGKMKQKEIYTLRIENCPVEAFKETLYHIICRNRPIWVSFTQVAFVSVKFKIPLLLKKLSIHLANYKEISWCEKVNQALALGLSDAITILVKDAYCSGLWDDLIYNGMQPKELFGADIYRNIVKPNIKNNNEKMTSENLIKRLSM</sequence>
<dbReference type="InterPro" id="IPR056658">
    <property type="entry name" value="DUF7756"/>
</dbReference>